<dbReference type="Gene3D" id="3.30.1050.10">
    <property type="entry name" value="SCP2 sterol-binding domain"/>
    <property type="match status" value="1"/>
</dbReference>
<reference evidence="2" key="1">
    <citation type="submission" date="2019-02" db="EMBL/GenBank/DDBJ databases">
        <authorList>
            <person name="Gruber-Vodicka R. H."/>
            <person name="Seah K. B. B."/>
        </authorList>
    </citation>
    <scope>NUCLEOTIDE SEQUENCE</scope>
    <source>
        <strain evidence="2">BECK_BZ163</strain>
        <strain evidence="4">BECK_BZ164</strain>
        <strain evidence="3">BECK_BZ165</strain>
    </source>
</reference>
<dbReference type="SUPFAM" id="SSF55718">
    <property type="entry name" value="SCP-like"/>
    <property type="match status" value="1"/>
</dbReference>
<dbReference type="InterPro" id="IPR036527">
    <property type="entry name" value="SCP2_sterol-bd_dom_sf"/>
</dbReference>
<feature type="domain" description="SCP2" evidence="1">
    <location>
        <begin position="41"/>
        <end position="119"/>
    </location>
</feature>
<evidence type="ECO:0000259" key="1">
    <source>
        <dbReference type="Pfam" id="PF02036"/>
    </source>
</evidence>
<dbReference type="EMBL" id="CAADFL010000030">
    <property type="protein sequence ID" value="VFK07033.1"/>
    <property type="molecule type" value="Genomic_DNA"/>
</dbReference>
<dbReference type="EMBL" id="CAADFA010000033">
    <property type="protein sequence ID" value="VFJ46014.1"/>
    <property type="molecule type" value="Genomic_DNA"/>
</dbReference>
<dbReference type="Pfam" id="PF02036">
    <property type="entry name" value="SCP2"/>
    <property type="match status" value="1"/>
</dbReference>
<sequence>MDIRSFFVFRCNEKMRERVDESFSNMIRTFVPESIAEHTSIVIEYRIHRCGIWFVVITNKTCKLHVGGEAPKPDLRLSTNRKTWLAIADGFETGESMYMKGKLHAKGDQSILIQLPQLFNRENYH</sequence>
<proteinExistence type="predicted"/>
<accession>A0A450S2L1</accession>
<dbReference type="InterPro" id="IPR003033">
    <property type="entry name" value="SCP2_sterol-bd_dom"/>
</dbReference>
<organism evidence="2">
    <name type="scientific">Candidatus Kentrum sp. FM</name>
    <dbReference type="NCBI Taxonomy" id="2126340"/>
    <lineage>
        <taxon>Bacteria</taxon>
        <taxon>Pseudomonadati</taxon>
        <taxon>Pseudomonadota</taxon>
        <taxon>Gammaproteobacteria</taxon>
        <taxon>Candidatus Kentrum</taxon>
    </lineage>
</organism>
<evidence type="ECO:0000313" key="4">
    <source>
        <dbReference type="EMBL" id="VFK07033.1"/>
    </source>
</evidence>
<evidence type="ECO:0000313" key="3">
    <source>
        <dbReference type="EMBL" id="VFJ46014.1"/>
    </source>
</evidence>
<evidence type="ECO:0000313" key="2">
    <source>
        <dbReference type="EMBL" id="VFJ45905.1"/>
    </source>
</evidence>
<dbReference type="AlphaFoldDB" id="A0A450S2L1"/>
<protein>
    <submittedName>
        <fullName evidence="2">SCP-2 sterol transfer family protein</fullName>
    </submittedName>
</protein>
<gene>
    <name evidence="2" type="ORF">BECKFM1743A_GA0114220_100301</name>
    <name evidence="4" type="ORF">BECKFM1743B_GA0114221_100301</name>
    <name evidence="3" type="ORF">BECKFM1743C_GA0114222_100331</name>
</gene>
<dbReference type="EMBL" id="CAADEZ010000030">
    <property type="protein sequence ID" value="VFJ45905.1"/>
    <property type="molecule type" value="Genomic_DNA"/>
</dbReference>
<name>A0A450S2L1_9GAMM</name>